<dbReference type="VEuPathDB" id="FungiDB:VP01_1211g4"/>
<evidence type="ECO:0000313" key="1">
    <source>
        <dbReference type="EMBL" id="KNZ62882.1"/>
    </source>
</evidence>
<name>A0A0L6VQF5_9BASI</name>
<organism evidence="1 2">
    <name type="scientific">Puccinia sorghi</name>
    <dbReference type="NCBI Taxonomy" id="27349"/>
    <lineage>
        <taxon>Eukaryota</taxon>
        <taxon>Fungi</taxon>
        <taxon>Dikarya</taxon>
        <taxon>Basidiomycota</taxon>
        <taxon>Pucciniomycotina</taxon>
        <taxon>Pucciniomycetes</taxon>
        <taxon>Pucciniales</taxon>
        <taxon>Pucciniaceae</taxon>
        <taxon>Puccinia</taxon>
    </lineage>
</organism>
<proteinExistence type="predicted"/>
<protein>
    <submittedName>
        <fullName evidence="1">Uncharacterized protein</fullName>
    </submittedName>
</protein>
<accession>A0A0L6VQF5</accession>
<dbReference type="Proteomes" id="UP000037035">
    <property type="component" value="Unassembled WGS sequence"/>
</dbReference>
<dbReference type="AlphaFoldDB" id="A0A0L6VQF5"/>
<reference evidence="1 2" key="1">
    <citation type="submission" date="2015-08" db="EMBL/GenBank/DDBJ databases">
        <title>Next Generation Sequencing and Analysis of the Genome of Puccinia sorghi L Schw, the Causal Agent of Maize Common Rust.</title>
        <authorList>
            <person name="Rochi L."/>
            <person name="Burguener G."/>
            <person name="Darino M."/>
            <person name="Turjanski A."/>
            <person name="Kreff E."/>
            <person name="Dieguez M.J."/>
            <person name="Sacco F."/>
        </authorList>
    </citation>
    <scope>NUCLEOTIDE SEQUENCE [LARGE SCALE GENOMIC DNA]</scope>
    <source>
        <strain evidence="1 2">RO10H11247</strain>
    </source>
</reference>
<dbReference type="EMBL" id="LAVV01002355">
    <property type="protein sequence ID" value="KNZ62882.1"/>
    <property type="molecule type" value="Genomic_DNA"/>
</dbReference>
<gene>
    <name evidence="1" type="ORF">VP01_1211g4</name>
</gene>
<comment type="caution">
    <text evidence="1">The sequence shown here is derived from an EMBL/GenBank/DDBJ whole genome shotgun (WGS) entry which is preliminary data.</text>
</comment>
<evidence type="ECO:0000313" key="2">
    <source>
        <dbReference type="Proteomes" id="UP000037035"/>
    </source>
</evidence>
<sequence>MDSFNTSIVTVPSDSILHNLEQSLVSSIKTKVASSLSDIVVLKRTTGTEFPHWKLLPLIFLDIKGIHPSDYLSIICSLVIFLLAPEKISPFQRKKWFISIFSSVLTIEFNPEFTDHQLRQLQCFSMKMEDKIESKECITMNKLISLFQRVSLNIYLKNISKGKKCSNTFSKLLTISSSKFLRNSLEAKSTLHNKQCGKKNFLLLKTRHSVNKHYLLLPFSWFDTFLEYLCPHSVYVDGYIQESPTLNHNLTSPHYPHPIVVFHVIYLHAKDNNITIVGIYHIKKRRKYHITRGESYHITRGGIYIIKRGGRYHYVLGKDEEGGRNYGRRGPDPQILGGRLFMCSLSDHIAIYAGACMHSLYCIMHVMFASIELYMQFLVAVQRLHSKISSRIQGSTDFIAYHLLMCGCKIIREFLNSVVTLSKKLKKKTCSTDAACSSQAAIQTPPICMCESNTKGFVGLSACQLQLIEHFFFHVLVGDGGGLTKKNLLKIFEYLICVDVDICNAGYVDFQKGIFHKRMILRTRRGLVTFGTPDGGAKAWRCPNIKAPSLFCFVDANWGGGGIFPIHLWSNHKYFEWISPPVDPPLLHQDCLIDGPCQIHEPGTCYFSTSLDKKFLLSNIMGIKTQEKIYFNNQASVKIFLDSLCNKQTRHTNHELYITQQDYFPKNIYFTGVRTKIQFANVLTKNLPPVNHAFQCNMVQGLQQESLFTNERLSYLVTLPQLECISAVYLHNHVI</sequence>
<keyword evidence="2" id="KW-1185">Reference proteome</keyword>